<dbReference type="GO" id="GO:0006355">
    <property type="term" value="P:regulation of DNA-templated transcription"/>
    <property type="evidence" value="ECO:0007669"/>
    <property type="project" value="InterPro"/>
</dbReference>
<dbReference type="Gene3D" id="2.170.150.80">
    <property type="entry name" value="NAC domain"/>
    <property type="match status" value="1"/>
</dbReference>
<keyword evidence="3" id="KW-0804">Transcription</keyword>
<organism evidence="6 7">
    <name type="scientific">Rubus argutus</name>
    <name type="common">Southern blackberry</name>
    <dbReference type="NCBI Taxonomy" id="59490"/>
    <lineage>
        <taxon>Eukaryota</taxon>
        <taxon>Viridiplantae</taxon>
        <taxon>Streptophyta</taxon>
        <taxon>Embryophyta</taxon>
        <taxon>Tracheophyta</taxon>
        <taxon>Spermatophyta</taxon>
        <taxon>Magnoliopsida</taxon>
        <taxon>eudicotyledons</taxon>
        <taxon>Gunneridae</taxon>
        <taxon>Pentapetalae</taxon>
        <taxon>rosids</taxon>
        <taxon>fabids</taxon>
        <taxon>Rosales</taxon>
        <taxon>Rosaceae</taxon>
        <taxon>Rosoideae</taxon>
        <taxon>Rosoideae incertae sedis</taxon>
        <taxon>Rubus</taxon>
    </lineage>
</organism>
<feature type="domain" description="NAC" evidence="5">
    <location>
        <begin position="13"/>
        <end position="170"/>
    </location>
</feature>
<name>A0AAW1X196_RUBAR</name>
<gene>
    <name evidence="6" type="ORF">M0R45_027426</name>
</gene>
<dbReference type="PANTHER" id="PTHR31719:SF43">
    <property type="entry name" value="NAC TRANSCRIPTION FACTOR 56"/>
    <property type="match status" value="1"/>
</dbReference>
<keyword evidence="1" id="KW-0805">Transcription regulation</keyword>
<keyword evidence="4" id="KW-0539">Nucleus</keyword>
<dbReference type="SUPFAM" id="SSF101941">
    <property type="entry name" value="NAC domain"/>
    <property type="match status" value="1"/>
</dbReference>
<evidence type="ECO:0000259" key="5">
    <source>
        <dbReference type="PROSITE" id="PS51005"/>
    </source>
</evidence>
<dbReference type="PROSITE" id="PS51005">
    <property type="entry name" value="NAC"/>
    <property type="match status" value="1"/>
</dbReference>
<proteinExistence type="predicted"/>
<keyword evidence="2" id="KW-0238">DNA-binding</keyword>
<dbReference type="PANTHER" id="PTHR31719">
    <property type="entry name" value="NAC TRANSCRIPTION FACTOR 56"/>
    <property type="match status" value="1"/>
</dbReference>
<keyword evidence="7" id="KW-1185">Reference proteome</keyword>
<dbReference type="InterPro" id="IPR036093">
    <property type="entry name" value="NAC_dom_sf"/>
</dbReference>
<evidence type="ECO:0000256" key="4">
    <source>
        <dbReference type="ARBA" id="ARBA00023242"/>
    </source>
</evidence>
<evidence type="ECO:0000256" key="3">
    <source>
        <dbReference type="ARBA" id="ARBA00023163"/>
    </source>
</evidence>
<evidence type="ECO:0000256" key="1">
    <source>
        <dbReference type="ARBA" id="ARBA00023015"/>
    </source>
</evidence>
<dbReference type="Proteomes" id="UP001457282">
    <property type="component" value="Unassembled WGS sequence"/>
</dbReference>
<protein>
    <recommendedName>
        <fullName evidence="5">NAC domain-containing protein</fullName>
    </recommendedName>
</protein>
<accession>A0AAW1X196</accession>
<dbReference type="GO" id="GO:0003677">
    <property type="term" value="F:DNA binding"/>
    <property type="evidence" value="ECO:0007669"/>
    <property type="project" value="UniProtKB-KW"/>
</dbReference>
<evidence type="ECO:0000313" key="7">
    <source>
        <dbReference type="Proteomes" id="UP001457282"/>
    </source>
</evidence>
<dbReference type="AlphaFoldDB" id="A0AAW1X196"/>
<sequence>MASSFMTLEELDEGVVKTFQPTDAQLVGCYLYNKIFMAPTPIGLKSTFPEIDIYGSKGLPPWEIWRIYQPFKFPHQDFIYFFSPVKKLNPNGGSRFARTIGSDGGTWSETEAAKPVYVNGIQQPFGKLRKFRYEKNKDKSFEHHTAWLMDEFTINQSPDLALCRLKINDKGGGRNKRKKFSDEENDRKIKSFKIQKREQIQNNVCEQGSATFATPSTSLEQLQPSDHGQCHQYLDDSPQEQLVPSTSLEQLQPSDHGQCHQYLDDSPQAFLDSDFFLPLEATSFGDSSLDWLEYSLLF</sequence>
<dbReference type="EMBL" id="JBEDUW010000005">
    <property type="protein sequence ID" value="KAK9930387.1"/>
    <property type="molecule type" value="Genomic_DNA"/>
</dbReference>
<dbReference type="InterPro" id="IPR003441">
    <property type="entry name" value="NAC-dom"/>
</dbReference>
<reference evidence="6 7" key="1">
    <citation type="journal article" date="2023" name="G3 (Bethesda)">
        <title>A chromosome-length genome assembly and annotation of blackberry (Rubus argutus, cv. 'Hillquist').</title>
        <authorList>
            <person name="Bruna T."/>
            <person name="Aryal R."/>
            <person name="Dudchenko O."/>
            <person name="Sargent D.J."/>
            <person name="Mead D."/>
            <person name="Buti M."/>
            <person name="Cavallini A."/>
            <person name="Hytonen T."/>
            <person name="Andres J."/>
            <person name="Pham M."/>
            <person name="Weisz D."/>
            <person name="Mascagni F."/>
            <person name="Usai G."/>
            <person name="Natali L."/>
            <person name="Bassil N."/>
            <person name="Fernandez G.E."/>
            <person name="Lomsadze A."/>
            <person name="Armour M."/>
            <person name="Olukolu B."/>
            <person name="Poorten T."/>
            <person name="Britton C."/>
            <person name="Davik J."/>
            <person name="Ashrafi H."/>
            <person name="Aiden E.L."/>
            <person name="Borodovsky M."/>
            <person name="Worthington M."/>
        </authorList>
    </citation>
    <scope>NUCLEOTIDE SEQUENCE [LARGE SCALE GENOMIC DNA]</scope>
    <source>
        <strain evidence="6">PI 553951</strain>
    </source>
</reference>
<comment type="caution">
    <text evidence="6">The sequence shown here is derived from an EMBL/GenBank/DDBJ whole genome shotgun (WGS) entry which is preliminary data.</text>
</comment>
<dbReference type="Pfam" id="PF02365">
    <property type="entry name" value="NAM"/>
    <property type="match status" value="1"/>
</dbReference>
<evidence type="ECO:0000256" key="2">
    <source>
        <dbReference type="ARBA" id="ARBA00023125"/>
    </source>
</evidence>
<evidence type="ECO:0000313" key="6">
    <source>
        <dbReference type="EMBL" id="KAK9930387.1"/>
    </source>
</evidence>